<geneLocation type="plasmid" evidence="1">
    <name>pEPIR37</name>
</geneLocation>
<name>V5Z2T3_9GAMM</name>
<gene>
    <name evidence="1" type="ORF">EPIR_pEPIR37013</name>
</gene>
<proteinExistence type="predicted"/>
<organism evidence="1">
    <name type="scientific">Erwinia piriflorinigrans CFBP 5888</name>
    <dbReference type="NCBI Taxonomy" id="1161919"/>
    <lineage>
        <taxon>Bacteria</taxon>
        <taxon>Pseudomonadati</taxon>
        <taxon>Pseudomonadota</taxon>
        <taxon>Gammaproteobacteria</taxon>
        <taxon>Enterobacterales</taxon>
        <taxon>Erwiniaceae</taxon>
        <taxon>Erwinia</taxon>
    </lineage>
</organism>
<keyword evidence="1" id="KW-0614">Plasmid</keyword>
<accession>V5Z2T3</accession>
<dbReference type="AlphaFoldDB" id="V5Z2T3"/>
<dbReference type="EMBL" id="HE792893">
    <property type="protein sequence ID" value="CCG55390.1"/>
    <property type="molecule type" value="Genomic_DNA"/>
</dbReference>
<protein>
    <submittedName>
        <fullName evidence="1">Uncharacterized protein</fullName>
    </submittedName>
</protein>
<reference evidence="1" key="1">
    <citation type="journal article" date="2013" name="Syst. Appl. Microbiol.">
        <title>Phylogenetic position and virulence apparatus of the pear flower necrosis pathogen Erwinia piriflorinigrans CFBP 5888T as assessed by comparative genomics.</title>
        <authorList>
            <person name="Smits T.H."/>
            <person name="Rezzonico F."/>
            <person name="Lopez M.M."/>
            <person name="Blom J."/>
            <person name="Goesmann A."/>
            <person name="Frey J.E."/>
            <person name="Duffy B."/>
        </authorList>
    </citation>
    <scope>NUCLEOTIDE SEQUENCE [LARGE SCALE GENOMIC DNA]</scope>
    <source>
        <strain evidence="1">CFBP 5888</strain>
        <plasmid evidence="1">pEPIR37</plasmid>
    </source>
</reference>
<evidence type="ECO:0000313" key="1">
    <source>
        <dbReference type="EMBL" id="CCG55390.1"/>
    </source>
</evidence>
<sequence>MRITYLGTGVPDAGWSHFFQGKKGWKPRFTLVLNKGKRSYRPPGLTVFFYKTATVRNMINYQAS</sequence>